<evidence type="ECO:0000256" key="7">
    <source>
        <dbReference type="ARBA" id="ARBA00022946"/>
    </source>
</evidence>
<keyword evidence="17" id="KW-1185">Reference proteome</keyword>
<dbReference type="InterPro" id="IPR019133">
    <property type="entry name" value="MIC60"/>
</dbReference>
<evidence type="ECO:0000256" key="9">
    <source>
        <dbReference type="ARBA" id="ARBA00023054"/>
    </source>
</evidence>
<keyword evidence="9 14" id="KW-0175">Coiled coil</keyword>
<sequence>MLRSASASSSRALLSVSSGVPRLYASSTALSSPQWLRQSRTRVPNRGAGAGAAVLLAGNRYYSATSRLFAEEKNATVPQPTGPAAVVEKDASKVPDTTSSSSSPSSSTPPPPPPPKPKRRIRKFFTYLFLTSAAVYAGGIYASLKSDNFHDFFSEYMPFGEESVLYFEERDFRKRFPNAATDKAAAKKDFPASERLLVKPQSGVTAVPAKERNSETNAVDSPVEKVKEVVKPEKKQAVEEKQVSREEKENTSIDVDINDSEVAHMVQVFNELAAPLSKEEPKFSNKVNALRASILKVVEEVTNIRQEVKNAAEAEINKLHEQFDESAKELLKRIESVRTEDAAQFREEFESERERLSKSYQAKISTELARAQELNEQRLRNELVEQAIEINRKFVSEIHALVEKERAGRLSKIKDLTANVAELETLTTEYNGLVEITQKTQQLQVAIDAVKTALESEVPRPFVRELAAVQAVGAADPVIASAIASIAPESYQHGIPTQAQIIDRFRRVASEVRKAALLPENAGITSHAASMVLSKVLFKERPHKGKAGSGEQPEDVLGRTEALLEEGNFDEAAREMNALTGWAKMLSKDWLNDLRRVLEVKQAVQIMETEARLRTLSID</sequence>
<feature type="region of interest" description="Disordered" evidence="15">
    <location>
        <begin position="73"/>
        <end position="118"/>
    </location>
</feature>
<dbReference type="GO" id="GO:0061617">
    <property type="term" value="C:MICOS complex"/>
    <property type="evidence" value="ECO:0007669"/>
    <property type="project" value="TreeGrafter"/>
</dbReference>
<reference evidence="16 17" key="1">
    <citation type="journal article" date="2016" name="Genome Biol. Evol.">
        <title>Divergent and convergent evolution of fungal pathogenicity.</title>
        <authorList>
            <person name="Shang Y."/>
            <person name="Xiao G."/>
            <person name="Zheng P."/>
            <person name="Cen K."/>
            <person name="Zhan S."/>
            <person name="Wang C."/>
        </authorList>
    </citation>
    <scope>NUCLEOTIDE SEQUENCE [LARGE SCALE GENOMIC DNA]</scope>
    <source>
        <strain evidence="16 17">ARSEF 7405</strain>
    </source>
</reference>
<dbReference type="Pfam" id="PF09731">
    <property type="entry name" value="Mitofilin"/>
    <property type="match status" value="1"/>
</dbReference>
<proteinExistence type="inferred from homology"/>
<keyword evidence="11 13" id="KW-0472">Membrane</keyword>
<evidence type="ECO:0000256" key="10">
    <source>
        <dbReference type="ARBA" id="ARBA00023128"/>
    </source>
</evidence>
<evidence type="ECO:0000256" key="2">
    <source>
        <dbReference type="ARBA" id="ARBA00010877"/>
    </source>
</evidence>
<dbReference type="PANTHER" id="PTHR15415">
    <property type="entry name" value="MITOFILIN"/>
    <property type="match status" value="1"/>
</dbReference>
<evidence type="ECO:0000256" key="8">
    <source>
        <dbReference type="ARBA" id="ARBA00022989"/>
    </source>
</evidence>
<protein>
    <recommendedName>
        <fullName evidence="4 13">MICOS complex subunit MIC60</fullName>
    </recommendedName>
    <alternativeName>
        <fullName evidence="13">Mitofilin</fullName>
    </alternativeName>
</protein>
<name>A0A168DIK7_9EURO</name>
<dbReference type="GO" id="GO:0042407">
    <property type="term" value="P:cristae formation"/>
    <property type="evidence" value="ECO:0007669"/>
    <property type="project" value="TreeGrafter"/>
</dbReference>
<dbReference type="Proteomes" id="UP000242877">
    <property type="component" value="Unassembled WGS sequence"/>
</dbReference>
<accession>A0A168DIK7</accession>
<evidence type="ECO:0000256" key="1">
    <source>
        <dbReference type="ARBA" id="ARBA00004434"/>
    </source>
</evidence>
<keyword evidence="10 13" id="KW-0496">Mitochondrion</keyword>
<feature type="compositionally biased region" description="Low complexity" evidence="15">
    <location>
        <begin position="97"/>
        <end position="106"/>
    </location>
</feature>
<organism evidence="16 17">
    <name type="scientific">Ascosphaera apis ARSEF 7405</name>
    <dbReference type="NCBI Taxonomy" id="392613"/>
    <lineage>
        <taxon>Eukaryota</taxon>
        <taxon>Fungi</taxon>
        <taxon>Dikarya</taxon>
        <taxon>Ascomycota</taxon>
        <taxon>Pezizomycotina</taxon>
        <taxon>Eurotiomycetes</taxon>
        <taxon>Eurotiomycetidae</taxon>
        <taxon>Onygenales</taxon>
        <taxon>Ascosphaeraceae</taxon>
        <taxon>Ascosphaera</taxon>
    </lineage>
</organism>
<dbReference type="AlphaFoldDB" id="A0A168DIK7"/>
<evidence type="ECO:0000256" key="11">
    <source>
        <dbReference type="ARBA" id="ARBA00023136"/>
    </source>
</evidence>
<evidence type="ECO:0000256" key="15">
    <source>
        <dbReference type="SAM" id="MobiDB-lite"/>
    </source>
</evidence>
<evidence type="ECO:0000256" key="5">
    <source>
        <dbReference type="ARBA" id="ARBA00022692"/>
    </source>
</evidence>
<evidence type="ECO:0000256" key="6">
    <source>
        <dbReference type="ARBA" id="ARBA00022792"/>
    </source>
</evidence>
<keyword evidence="7" id="KW-0809">Transit peptide</keyword>
<gene>
    <name evidence="16" type="ORF">AAP_00044</name>
</gene>
<keyword evidence="6 13" id="KW-0999">Mitochondrion inner membrane</keyword>
<keyword evidence="8 13" id="KW-1133">Transmembrane helix</keyword>
<evidence type="ECO:0000256" key="14">
    <source>
        <dbReference type="SAM" id="Coils"/>
    </source>
</evidence>
<evidence type="ECO:0000256" key="4">
    <source>
        <dbReference type="ARBA" id="ARBA00018116"/>
    </source>
</evidence>
<dbReference type="EMBL" id="AZGZ01000001">
    <property type="protein sequence ID" value="KZZ97783.1"/>
    <property type="molecule type" value="Genomic_DNA"/>
</dbReference>
<feature type="region of interest" description="Disordered" evidence="15">
    <location>
        <begin position="203"/>
        <end position="222"/>
    </location>
</feature>
<evidence type="ECO:0000256" key="3">
    <source>
        <dbReference type="ARBA" id="ARBA00011875"/>
    </source>
</evidence>
<comment type="subunit">
    <text evidence="3 13">Component of the mitochondrial contact site and cristae organizing system (MICOS) complex.</text>
</comment>
<feature type="transmembrane region" description="Helical" evidence="13">
    <location>
        <begin position="124"/>
        <end position="144"/>
    </location>
</feature>
<comment type="caution">
    <text evidence="16">The sequence shown here is derived from an EMBL/GenBank/DDBJ whole genome shotgun (WGS) entry which is preliminary data.</text>
</comment>
<evidence type="ECO:0000256" key="13">
    <source>
        <dbReference type="RuleBase" id="RU363000"/>
    </source>
</evidence>
<evidence type="ECO:0000313" key="16">
    <source>
        <dbReference type="EMBL" id="KZZ97783.1"/>
    </source>
</evidence>
<dbReference type="OrthoDB" id="10261039at2759"/>
<dbReference type="VEuPathDB" id="FungiDB:AAP_00044"/>
<evidence type="ECO:0000313" key="17">
    <source>
        <dbReference type="Proteomes" id="UP000242877"/>
    </source>
</evidence>
<feature type="coiled-coil region" evidence="14">
    <location>
        <begin position="309"/>
        <end position="377"/>
    </location>
</feature>
<comment type="subcellular location">
    <subcellularLocation>
        <location evidence="1 13">Mitochondrion inner membrane</location>
        <topology evidence="1 13">Single-pass membrane protein</topology>
    </subcellularLocation>
</comment>
<comment type="function">
    <text evidence="12">Component of the MICOS complex, a large protein complex of the mitochondrial inner membrane that plays crucial roles in the maintenance of crista junctions, inner membrane architecture, and formation of contact sites to the outer membrane. Plays a role in keeping cristae membranes connected to the inner boundary membrane. Also promotes protein import via the mitochondrial intermembrane space assembly (MIA) pathway.</text>
</comment>
<dbReference type="PANTHER" id="PTHR15415:SF7">
    <property type="entry name" value="MICOS COMPLEX SUBUNIT MIC60"/>
    <property type="match status" value="1"/>
</dbReference>
<evidence type="ECO:0000256" key="12">
    <source>
        <dbReference type="ARBA" id="ARBA00025571"/>
    </source>
</evidence>
<comment type="similarity">
    <text evidence="2 13">Belongs to the MICOS complex subunit Mic60 family.</text>
</comment>
<keyword evidence="5 13" id="KW-0812">Transmembrane</keyword>